<organism evidence="1 2">
    <name type="scientific">Lentilactobacillus terminaliae</name>
    <dbReference type="NCBI Taxonomy" id="3003483"/>
    <lineage>
        <taxon>Bacteria</taxon>
        <taxon>Bacillati</taxon>
        <taxon>Bacillota</taxon>
        <taxon>Bacilli</taxon>
        <taxon>Lactobacillales</taxon>
        <taxon>Lactobacillaceae</taxon>
        <taxon>Lentilactobacillus</taxon>
    </lineage>
</organism>
<name>A0ACD5DEQ4_9LACO</name>
<sequence>MGKIAIVTDSTSAISQTEAANLGNVFVVPITVNINGQSYREGIDITNDEFYSTLATLKKLPTTAPPTPQEMIDQYDKLGADGYDEIFSIHLTSGITGFVNNLKIITKDYQKATIHVYDSHVTVQALGYMVKYASKMANDGLSGSEILDNLNKMRDSLDEYFVVNDLKNLVVGGRLTNAAAFAGSLLKIKPVLTLNDKYSIEAIDKIRTLKKARSYIEDKFRTAYEQSKFPLHVLLTGTNNQEAIDEWKDEMVSKYPNATFESGQIGPVVGTHIGSDAFVILWLKQF</sequence>
<gene>
    <name evidence="1" type="ORF">O0236_000690</name>
</gene>
<reference evidence="1" key="1">
    <citation type="submission" date="2024-08" db="EMBL/GenBank/DDBJ databases">
        <title>Lentilactobacillus sp. nov., isolated from tree bark.</title>
        <authorList>
            <person name="Phuengjayaem S."/>
            <person name="Tanasupawat S."/>
        </authorList>
    </citation>
    <scope>NUCLEOTIDE SEQUENCE</scope>
    <source>
        <strain evidence="1">SPB1-3</strain>
    </source>
</reference>
<keyword evidence="2" id="KW-1185">Reference proteome</keyword>
<accession>A0ACD5DEQ4</accession>
<dbReference type="Proteomes" id="UP001149860">
    <property type="component" value="Chromosome"/>
</dbReference>
<dbReference type="EMBL" id="CP168151">
    <property type="protein sequence ID" value="XFD39857.1"/>
    <property type="molecule type" value="Genomic_DNA"/>
</dbReference>
<proteinExistence type="predicted"/>
<evidence type="ECO:0000313" key="1">
    <source>
        <dbReference type="EMBL" id="XFD39857.1"/>
    </source>
</evidence>
<evidence type="ECO:0000313" key="2">
    <source>
        <dbReference type="Proteomes" id="UP001149860"/>
    </source>
</evidence>
<protein>
    <submittedName>
        <fullName evidence="1">DegV family protein</fullName>
    </submittedName>
</protein>